<dbReference type="RefSeq" id="XP_012651455.1">
    <property type="nucleotide sequence ID" value="XM_012796001.1"/>
</dbReference>
<keyword evidence="1" id="KW-0472">Membrane</keyword>
<dbReference type="GeneID" id="24438636"/>
<keyword evidence="1" id="KW-1133">Transmembrane helix</keyword>
<evidence type="ECO:0000313" key="2">
    <source>
        <dbReference type="EMBL" id="EWS76017.1"/>
    </source>
</evidence>
<keyword evidence="3" id="KW-1185">Reference proteome</keyword>
<gene>
    <name evidence="2" type="ORF">TTHERM_000371138</name>
</gene>
<dbReference type="AlphaFoldDB" id="W7XEC4"/>
<name>W7XEC4_TETTS</name>
<feature type="transmembrane region" description="Helical" evidence="1">
    <location>
        <begin position="36"/>
        <end position="57"/>
    </location>
</feature>
<dbReference type="KEGG" id="tet:TTHERM_000371138"/>
<sequence length="94" mass="11345">MFFGPENSIKASSLTIFRVYFFLLLRCIRQRQWTKLYLNISCIQFSFVFDALFLIQFNIFNIQQLSNIYQRKNTICIQITLELTWDITNSQLLF</sequence>
<accession>W7XEC4</accession>
<protein>
    <submittedName>
        <fullName evidence="2">Transmembrane protein, putative</fullName>
    </submittedName>
</protein>
<dbReference type="EMBL" id="GG662821">
    <property type="protein sequence ID" value="EWS76017.1"/>
    <property type="molecule type" value="Genomic_DNA"/>
</dbReference>
<dbReference type="Proteomes" id="UP000009168">
    <property type="component" value="Unassembled WGS sequence"/>
</dbReference>
<evidence type="ECO:0000313" key="3">
    <source>
        <dbReference type="Proteomes" id="UP000009168"/>
    </source>
</evidence>
<organism evidence="2 3">
    <name type="scientific">Tetrahymena thermophila (strain SB210)</name>
    <dbReference type="NCBI Taxonomy" id="312017"/>
    <lineage>
        <taxon>Eukaryota</taxon>
        <taxon>Sar</taxon>
        <taxon>Alveolata</taxon>
        <taxon>Ciliophora</taxon>
        <taxon>Intramacronucleata</taxon>
        <taxon>Oligohymenophorea</taxon>
        <taxon>Hymenostomatida</taxon>
        <taxon>Tetrahymenina</taxon>
        <taxon>Tetrahymenidae</taxon>
        <taxon>Tetrahymena</taxon>
    </lineage>
</organism>
<evidence type="ECO:0000256" key="1">
    <source>
        <dbReference type="SAM" id="Phobius"/>
    </source>
</evidence>
<proteinExistence type="predicted"/>
<dbReference type="InParanoid" id="W7XEC4"/>
<keyword evidence="1 2" id="KW-0812">Transmembrane</keyword>
<reference evidence="3" key="1">
    <citation type="journal article" date="2006" name="PLoS Biol.">
        <title>Macronuclear genome sequence of the ciliate Tetrahymena thermophila, a model eukaryote.</title>
        <authorList>
            <person name="Eisen J.A."/>
            <person name="Coyne R.S."/>
            <person name="Wu M."/>
            <person name="Wu D."/>
            <person name="Thiagarajan M."/>
            <person name="Wortman J.R."/>
            <person name="Badger J.H."/>
            <person name="Ren Q."/>
            <person name="Amedeo P."/>
            <person name="Jones K.M."/>
            <person name="Tallon L.J."/>
            <person name="Delcher A.L."/>
            <person name="Salzberg S.L."/>
            <person name="Silva J.C."/>
            <person name="Haas B.J."/>
            <person name="Majoros W.H."/>
            <person name="Farzad M."/>
            <person name="Carlton J.M."/>
            <person name="Smith R.K. Jr."/>
            <person name="Garg J."/>
            <person name="Pearlman R.E."/>
            <person name="Karrer K.M."/>
            <person name="Sun L."/>
            <person name="Manning G."/>
            <person name="Elde N.C."/>
            <person name="Turkewitz A.P."/>
            <person name="Asai D.J."/>
            <person name="Wilkes D.E."/>
            <person name="Wang Y."/>
            <person name="Cai H."/>
            <person name="Collins K."/>
            <person name="Stewart B.A."/>
            <person name="Lee S.R."/>
            <person name="Wilamowska K."/>
            <person name="Weinberg Z."/>
            <person name="Ruzzo W.L."/>
            <person name="Wloga D."/>
            <person name="Gaertig J."/>
            <person name="Frankel J."/>
            <person name="Tsao C.-C."/>
            <person name="Gorovsky M.A."/>
            <person name="Keeling P.J."/>
            <person name="Waller R.F."/>
            <person name="Patron N.J."/>
            <person name="Cherry J.M."/>
            <person name="Stover N.A."/>
            <person name="Krieger C.J."/>
            <person name="del Toro C."/>
            <person name="Ryder H.F."/>
            <person name="Williamson S.C."/>
            <person name="Barbeau R.A."/>
            <person name="Hamilton E.P."/>
            <person name="Orias E."/>
        </authorList>
    </citation>
    <scope>NUCLEOTIDE SEQUENCE [LARGE SCALE GENOMIC DNA]</scope>
    <source>
        <strain evidence="3">SB210</strain>
    </source>
</reference>